<gene>
    <name evidence="3" type="ORF">GCM10022223_16470</name>
</gene>
<protein>
    <submittedName>
        <fullName evidence="3">Acyl-CoA desaturase</fullName>
    </submittedName>
</protein>
<organism evidence="3 4">
    <name type="scientific">Kineosporia mesophila</name>
    <dbReference type="NCBI Taxonomy" id="566012"/>
    <lineage>
        <taxon>Bacteria</taxon>
        <taxon>Bacillati</taxon>
        <taxon>Actinomycetota</taxon>
        <taxon>Actinomycetes</taxon>
        <taxon>Kineosporiales</taxon>
        <taxon>Kineosporiaceae</taxon>
        <taxon>Kineosporia</taxon>
    </lineage>
</organism>
<sequence length="354" mass="40012">MSNLETRPARVRQVSSYAELSRQIRDAGLLRRRYAYYWSWGIGLVMAFLACWTAVLMLGNTWCQLLVAGLLGVVVTQFGFLGHDAAHRQIFDSSRWNEWAARVLSGVFAGLSYGWWLHKHNRHHSGPNQENRDPDIAPGPIAMTPAVARARTGWAAWFTRHQGHLFFPLLLLEGANLHVGGVRELISNRALPHRRLECTIILTRFALYLGVLLSVLPPGKALAFIAVQLGVFGFLLGASFAPNHKGMPIVPKDTRIDFLQRQVLMSRNVHGGPVTDIAMGGLNYQIEHHLFPSMPRPNLRRARPMVREFCRSRQVTYTETSLIGSYRIVVRYLNTVGRPDRDPFACPLVRQYRG</sequence>
<dbReference type="RefSeq" id="WP_231485257.1">
    <property type="nucleotide sequence ID" value="NZ_BAAAZO010000002.1"/>
</dbReference>
<evidence type="ECO:0000313" key="3">
    <source>
        <dbReference type="EMBL" id="GAA3601473.1"/>
    </source>
</evidence>
<keyword evidence="1" id="KW-0812">Transmembrane</keyword>
<dbReference type="InterPro" id="IPR005804">
    <property type="entry name" value="FA_desaturase_dom"/>
</dbReference>
<dbReference type="EMBL" id="BAAAZO010000002">
    <property type="protein sequence ID" value="GAA3601473.1"/>
    <property type="molecule type" value="Genomic_DNA"/>
</dbReference>
<feature type="transmembrane region" description="Helical" evidence="1">
    <location>
        <begin position="198"/>
        <end position="216"/>
    </location>
</feature>
<keyword evidence="4" id="KW-1185">Reference proteome</keyword>
<evidence type="ECO:0000256" key="1">
    <source>
        <dbReference type="SAM" id="Phobius"/>
    </source>
</evidence>
<keyword evidence="1" id="KW-1133">Transmembrane helix</keyword>
<dbReference type="Proteomes" id="UP001501074">
    <property type="component" value="Unassembled WGS sequence"/>
</dbReference>
<accession>A0ABP6ZB80</accession>
<dbReference type="CDD" id="cd03506">
    <property type="entry name" value="Delta6-FADS-like"/>
    <property type="match status" value="1"/>
</dbReference>
<proteinExistence type="predicted"/>
<reference evidence="4" key="1">
    <citation type="journal article" date="2019" name="Int. J. Syst. Evol. Microbiol.">
        <title>The Global Catalogue of Microorganisms (GCM) 10K type strain sequencing project: providing services to taxonomists for standard genome sequencing and annotation.</title>
        <authorList>
            <consortium name="The Broad Institute Genomics Platform"/>
            <consortium name="The Broad Institute Genome Sequencing Center for Infectious Disease"/>
            <person name="Wu L."/>
            <person name="Ma J."/>
        </authorList>
    </citation>
    <scope>NUCLEOTIDE SEQUENCE [LARGE SCALE GENOMIC DNA]</scope>
    <source>
        <strain evidence="4">JCM 16902</strain>
    </source>
</reference>
<feature type="domain" description="Fatty acid desaturase" evidence="2">
    <location>
        <begin position="61"/>
        <end position="320"/>
    </location>
</feature>
<dbReference type="PANTHER" id="PTHR19353">
    <property type="entry name" value="FATTY ACID DESATURASE 2"/>
    <property type="match status" value="1"/>
</dbReference>
<evidence type="ECO:0000259" key="2">
    <source>
        <dbReference type="Pfam" id="PF00487"/>
    </source>
</evidence>
<dbReference type="PANTHER" id="PTHR19353:SF19">
    <property type="entry name" value="DELTA(5) FATTY ACID DESATURASE C-RELATED"/>
    <property type="match status" value="1"/>
</dbReference>
<dbReference type="Pfam" id="PF00487">
    <property type="entry name" value="FA_desaturase"/>
    <property type="match status" value="1"/>
</dbReference>
<dbReference type="InterPro" id="IPR012171">
    <property type="entry name" value="Fatty_acid_desaturase"/>
</dbReference>
<dbReference type="PIRSF" id="PIRSF015921">
    <property type="entry name" value="FA_sphinglp_des"/>
    <property type="match status" value="1"/>
</dbReference>
<keyword evidence="1" id="KW-0472">Membrane</keyword>
<comment type="caution">
    <text evidence="3">The sequence shown here is derived from an EMBL/GenBank/DDBJ whole genome shotgun (WGS) entry which is preliminary data.</text>
</comment>
<evidence type="ECO:0000313" key="4">
    <source>
        <dbReference type="Proteomes" id="UP001501074"/>
    </source>
</evidence>
<name>A0ABP6ZB80_9ACTN</name>
<feature type="transmembrane region" description="Helical" evidence="1">
    <location>
        <begin position="65"/>
        <end position="87"/>
    </location>
</feature>
<feature type="transmembrane region" description="Helical" evidence="1">
    <location>
        <begin position="35"/>
        <end position="59"/>
    </location>
</feature>